<organism evidence="2 3">
    <name type="scientific">Coprinopsis cinerea (strain Okayama-7 / 130 / ATCC MYA-4618 / FGSC 9003)</name>
    <name type="common">Inky cap fungus</name>
    <name type="synonym">Hormographiella aspergillata</name>
    <dbReference type="NCBI Taxonomy" id="240176"/>
    <lineage>
        <taxon>Eukaryota</taxon>
        <taxon>Fungi</taxon>
        <taxon>Dikarya</taxon>
        <taxon>Basidiomycota</taxon>
        <taxon>Agaricomycotina</taxon>
        <taxon>Agaricomycetes</taxon>
        <taxon>Agaricomycetidae</taxon>
        <taxon>Agaricales</taxon>
        <taxon>Agaricineae</taxon>
        <taxon>Psathyrellaceae</taxon>
        <taxon>Coprinopsis</taxon>
    </lineage>
</organism>
<dbReference type="EMBL" id="AACS02000003">
    <property type="protein sequence ID" value="EAU90999.2"/>
    <property type="molecule type" value="Genomic_DNA"/>
</dbReference>
<dbReference type="KEGG" id="cci:CC1G_02386"/>
<feature type="compositionally biased region" description="Low complexity" evidence="1">
    <location>
        <begin position="994"/>
        <end position="1004"/>
    </location>
</feature>
<feature type="compositionally biased region" description="Low complexity" evidence="1">
    <location>
        <begin position="1057"/>
        <end position="1079"/>
    </location>
</feature>
<feature type="compositionally biased region" description="Low complexity" evidence="1">
    <location>
        <begin position="84"/>
        <end position="100"/>
    </location>
</feature>
<reference evidence="2 3" key="1">
    <citation type="journal article" date="2010" name="Proc. Natl. Acad. Sci. U.S.A.">
        <title>Insights into evolution of multicellular fungi from the assembled chromosomes of the mushroom Coprinopsis cinerea (Coprinus cinereus).</title>
        <authorList>
            <person name="Stajich J.E."/>
            <person name="Wilke S.K."/>
            <person name="Ahren D."/>
            <person name="Au C.H."/>
            <person name="Birren B.W."/>
            <person name="Borodovsky M."/>
            <person name="Burns C."/>
            <person name="Canback B."/>
            <person name="Casselton L.A."/>
            <person name="Cheng C.K."/>
            <person name="Deng J."/>
            <person name="Dietrich F.S."/>
            <person name="Fargo D.C."/>
            <person name="Farman M.L."/>
            <person name="Gathman A.C."/>
            <person name="Goldberg J."/>
            <person name="Guigo R."/>
            <person name="Hoegger P.J."/>
            <person name="Hooker J.B."/>
            <person name="Huggins A."/>
            <person name="James T.Y."/>
            <person name="Kamada T."/>
            <person name="Kilaru S."/>
            <person name="Kodira C."/>
            <person name="Kues U."/>
            <person name="Kupfer D."/>
            <person name="Kwan H.S."/>
            <person name="Lomsadze A."/>
            <person name="Li W."/>
            <person name="Lilly W.W."/>
            <person name="Ma L.J."/>
            <person name="Mackey A.J."/>
            <person name="Manning G."/>
            <person name="Martin F."/>
            <person name="Muraguchi H."/>
            <person name="Natvig D.O."/>
            <person name="Palmerini H."/>
            <person name="Ramesh M.A."/>
            <person name="Rehmeyer C.J."/>
            <person name="Roe B.A."/>
            <person name="Shenoy N."/>
            <person name="Stanke M."/>
            <person name="Ter-Hovhannisyan V."/>
            <person name="Tunlid A."/>
            <person name="Velagapudi R."/>
            <person name="Vision T.J."/>
            <person name="Zeng Q."/>
            <person name="Zolan M.E."/>
            <person name="Pukkila P.J."/>
        </authorList>
    </citation>
    <scope>NUCLEOTIDE SEQUENCE [LARGE SCALE GENOMIC DNA]</scope>
    <source>
        <strain evidence="3">Okayama-7 / 130 / ATCC MYA-4618 / FGSC 9003</strain>
    </source>
</reference>
<evidence type="ECO:0000256" key="1">
    <source>
        <dbReference type="SAM" id="MobiDB-lite"/>
    </source>
</evidence>
<feature type="compositionally biased region" description="Low complexity" evidence="1">
    <location>
        <begin position="419"/>
        <end position="429"/>
    </location>
</feature>
<feature type="compositionally biased region" description="Acidic residues" evidence="1">
    <location>
        <begin position="571"/>
        <end position="586"/>
    </location>
</feature>
<feature type="region of interest" description="Disordered" evidence="1">
    <location>
        <begin position="127"/>
        <end position="481"/>
    </location>
</feature>
<feature type="compositionally biased region" description="Low complexity" evidence="1">
    <location>
        <begin position="166"/>
        <end position="192"/>
    </location>
</feature>
<feature type="compositionally biased region" description="Low complexity" evidence="1">
    <location>
        <begin position="1114"/>
        <end position="1129"/>
    </location>
</feature>
<feature type="compositionally biased region" description="Low complexity" evidence="1">
    <location>
        <begin position="1154"/>
        <end position="1163"/>
    </location>
</feature>
<dbReference type="Proteomes" id="UP000001861">
    <property type="component" value="Unassembled WGS sequence"/>
</dbReference>
<dbReference type="OrthoDB" id="3247214at2759"/>
<feature type="compositionally biased region" description="Low complexity" evidence="1">
    <location>
        <begin position="1012"/>
        <end position="1047"/>
    </location>
</feature>
<protein>
    <submittedName>
        <fullName evidence="2">Uncharacterized protein</fullName>
    </submittedName>
</protein>
<gene>
    <name evidence="2" type="ORF">CC1G_02386</name>
</gene>
<dbReference type="HOGENOM" id="CLU_268722_0_0_1"/>
<feature type="compositionally biased region" description="Polar residues" evidence="1">
    <location>
        <begin position="279"/>
        <end position="291"/>
    </location>
</feature>
<feature type="compositionally biased region" description="Acidic residues" evidence="1">
    <location>
        <begin position="899"/>
        <end position="909"/>
    </location>
</feature>
<dbReference type="GeneID" id="6007388"/>
<dbReference type="VEuPathDB" id="FungiDB:CC1G_02386"/>
<feature type="region of interest" description="Disordered" evidence="1">
    <location>
        <begin position="497"/>
        <end position="600"/>
    </location>
</feature>
<name>A8N7X9_COPC7</name>
<evidence type="ECO:0000313" key="2">
    <source>
        <dbReference type="EMBL" id="EAU90999.2"/>
    </source>
</evidence>
<feature type="compositionally biased region" description="Basic residues" evidence="1">
    <location>
        <begin position="1130"/>
        <end position="1139"/>
    </location>
</feature>
<feature type="region of interest" description="Disordered" evidence="1">
    <location>
        <begin position="18"/>
        <end position="110"/>
    </location>
</feature>
<feature type="compositionally biased region" description="Acidic residues" evidence="1">
    <location>
        <begin position="343"/>
        <end position="352"/>
    </location>
</feature>
<dbReference type="RefSeq" id="XP_001830935.2">
    <property type="nucleotide sequence ID" value="XM_001830883.2"/>
</dbReference>
<keyword evidence="3" id="KW-1185">Reference proteome</keyword>
<feature type="compositionally biased region" description="Polar residues" evidence="1">
    <location>
        <begin position="326"/>
        <end position="339"/>
    </location>
</feature>
<accession>A8N7X9</accession>
<dbReference type="OMA" id="YGEPPKE"/>
<dbReference type="eggNOG" id="ENOG502SRR0">
    <property type="taxonomic scope" value="Eukaryota"/>
</dbReference>
<feature type="compositionally biased region" description="Basic and acidic residues" evidence="1">
    <location>
        <begin position="587"/>
        <end position="600"/>
    </location>
</feature>
<feature type="compositionally biased region" description="Low complexity" evidence="1">
    <location>
        <begin position="215"/>
        <end position="250"/>
    </location>
</feature>
<feature type="region of interest" description="Disordered" evidence="1">
    <location>
        <begin position="864"/>
        <end position="1196"/>
    </location>
</feature>
<sequence>MAESSSFMQRFVQRTFFPFGGSGSAPPANDAASKTGSEQTSTSSVKGSASSTSSGASIKAHGRRHSMDPKPVSREPLASAGATQLRRVSSVSSLRSAASSSKRKVKNSVQSVGGFWKKVTAVTTSSISFLGGSTVPTEPEASKPTQDGNNAEPAKPQPQLLYYMGSRSTSSLASELSSSASAVLSKPPQAQGQKGGGHAKLLSMVAEGDEDDTPVGSSSYSTNYTGSSSVSGDATDTSITTPTSATTPATPNAPLPKPMTAADLGFTSPPGRTIPLASRYTNPFAHNSTPSGAPPPTPVVHTIAPPNSPELNTVPLPSIHVVAASSDGQPSVPPTNHNQEPAEKEEEEEDLSDPTVLARKIQELIDSLPPPPVWEHPIDPDPNIDVGPPTPAPGTPRRRFPGSPRAGYPYPGSPHRRFPGSPRSRYPGSPRGGGGSWYPGSPRPNPITRMPAPPPPRTPKRDKQTGKPLPPPDAVPEAIKHAKGVDKVLEWLWRAPAMNGGSESGRGKGVGGKPGGGGRERKKRSVWNILESYDTTGHIPPTPYTPGRTIPLPPEDEGSGAPGGTIPLPPVEDEGEGEGEVEDEDHEHEHEEWYEDPNDKEGIFTDGSSIMLYSPILPGQRDLVEMGDLVSVWVEEDLDGDVEEPAQQQHQQQLQPQQQPEVKAWSWMPRPAAGMWQWFGASSSATTSTAASTTSLQVPTSPLPTHNNAYNYAYAAKATYRTYTSPDGRTRHVRILEQKAWAPSNEKMSVQVFWWGYRLYLPPPVLLILSDKTVEATKRAAMITTALTWFFNNIPVASLPIAVQPTVLLLQRLAPYLGYIGTFISWSWQQIKSYDVGNGVIMTATWLLPIALIPGTWWDHSFPKSPAAQAPIPLPPTDETPSQPQPNQPRREVPAPGTGDDDSDGETEAPTESTPSSPGGGPIGQPTVPSAPSTGPSPPSIVPESSTPSEAGESVSVHSASSGAAKPAPRTRKTSLSATFAAFIGRKGLVKSNSTSSTTTSASSSGGGGGTTPTSTTSTAPTSAVPSPTAPMSPAQVRAAAAGASPAHVPQYPTPPASTGTPASPTITSSTITSPTMSMYATPMSSPVPTPHAPLQSFPVALTGGTPNSIVADSKVTSSSYSVSSPQLKSNHRHSHSYSHRSAASGGGDGLGQHSSRSGSRSGSGHHHSRSGSASALQVPAPVPPPQPGVCPDSTLGQELVRSWRVGTVPLPEGGDTVRT</sequence>
<dbReference type="InParanoid" id="A8N7X9"/>
<proteinExistence type="predicted"/>
<feature type="compositionally biased region" description="Low complexity" evidence="1">
    <location>
        <begin position="949"/>
        <end position="965"/>
    </location>
</feature>
<feature type="compositionally biased region" description="Low complexity" evidence="1">
    <location>
        <begin position="40"/>
        <end position="57"/>
    </location>
</feature>
<comment type="caution">
    <text evidence="2">The sequence shown here is derived from an EMBL/GenBank/DDBJ whole genome shotgun (WGS) entry which is preliminary data.</text>
</comment>
<feature type="compositionally biased region" description="Gly residues" evidence="1">
    <location>
        <begin position="502"/>
        <end position="517"/>
    </location>
</feature>
<feature type="compositionally biased region" description="Pro residues" evidence="1">
    <location>
        <begin position="441"/>
        <end position="457"/>
    </location>
</feature>
<feature type="compositionally biased region" description="Pro residues" evidence="1">
    <location>
        <begin position="872"/>
        <end position="887"/>
    </location>
</feature>
<dbReference type="AlphaFoldDB" id="A8N7X9"/>
<evidence type="ECO:0000313" key="3">
    <source>
        <dbReference type="Proteomes" id="UP000001861"/>
    </source>
</evidence>